<sequence length="61" mass="6579">VFIVASVMLSLMMAVWGGVTYGTLRGTGWHLVTVVGALVVAGLLAAYLVKFVQKTRELRLD</sequence>
<keyword evidence="1" id="KW-0812">Transmembrane</keyword>
<evidence type="ECO:0000256" key="1">
    <source>
        <dbReference type="SAM" id="Phobius"/>
    </source>
</evidence>
<dbReference type="AlphaFoldDB" id="A0A381TE09"/>
<keyword evidence="1" id="KW-1133">Transmembrane helix</keyword>
<protein>
    <submittedName>
        <fullName evidence="2">Uncharacterized protein</fullName>
    </submittedName>
</protein>
<gene>
    <name evidence="2" type="ORF">METZ01_LOCUS66672</name>
</gene>
<feature type="non-terminal residue" evidence="2">
    <location>
        <position position="1"/>
    </location>
</feature>
<reference evidence="2" key="1">
    <citation type="submission" date="2018-05" db="EMBL/GenBank/DDBJ databases">
        <authorList>
            <person name="Lanie J.A."/>
            <person name="Ng W.-L."/>
            <person name="Kazmierczak K.M."/>
            <person name="Andrzejewski T.M."/>
            <person name="Davidsen T.M."/>
            <person name="Wayne K.J."/>
            <person name="Tettelin H."/>
            <person name="Glass J.I."/>
            <person name="Rusch D."/>
            <person name="Podicherti R."/>
            <person name="Tsui H.-C.T."/>
            <person name="Winkler M.E."/>
        </authorList>
    </citation>
    <scope>NUCLEOTIDE SEQUENCE</scope>
</reference>
<evidence type="ECO:0000313" key="2">
    <source>
        <dbReference type="EMBL" id="SVA13818.1"/>
    </source>
</evidence>
<dbReference type="EMBL" id="UINC01004368">
    <property type="protein sequence ID" value="SVA13818.1"/>
    <property type="molecule type" value="Genomic_DNA"/>
</dbReference>
<name>A0A381TE09_9ZZZZ</name>
<feature type="transmembrane region" description="Helical" evidence="1">
    <location>
        <begin position="27"/>
        <end position="49"/>
    </location>
</feature>
<proteinExistence type="predicted"/>
<keyword evidence="1" id="KW-0472">Membrane</keyword>
<accession>A0A381TE09</accession>
<organism evidence="2">
    <name type="scientific">marine metagenome</name>
    <dbReference type="NCBI Taxonomy" id="408172"/>
    <lineage>
        <taxon>unclassified sequences</taxon>
        <taxon>metagenomes</taxon>
        <taxon>ecological metagenomes</taxon>
    </lineage>
</organism>